<proteinExistence type="inferred from homology"/>
<keyword evidence="13" id="KW-1185">Reference proteome</keyword>
<dbReference type="STRING" id="762903.Pedsa_3808"/>
<comment type="similarity">
    <text evidence="2">Belongs to the polysaccharide lyase 8 family.</text>
</comment>
<dbReference type="GO" id="GO:0030341">
    <property type="term" value="F:chondroitin AC lyase activity"/>
    <property type="evidence" value="ECO:0007669"/>
    <property type="project" value="UniProtKB-EC"/>
</dbReference>
<dbReference type="SUPFAM" id="SSF48230">
    <property type="entry name" value="Chondroitin AC/alginate lyase"/>
    <property type="match status" value="1"/>
</dbReference>
<dbReference type="Pfam" id="PF08124">
    <property type="entry name" value="Lyase_8_N"/>
    <property type="match status" value="1"/>
</dbReference>
<sequence length="703" mass="79368">MIKRILLLSFMLMGFSPSVLWAQKQTFELIMGRVAEDNAVTKPKQVDAAAIKLFDKWQEDGSWSDINYKAIDITKWQPSTHLDRLRTIVNAYTDKDGSFYGNPQIFNKIQNALAFWYDQDPKSDNWWHNEIDVPQKLGELLISLRYGSQKLSKELEANLIERMKRGVAEKKTGANKTDIALHYFYRALLTQDKALLKLAVDQLLEPVALVDGAEGLQYDYSYMQHGPQLYISGYGAVYLTGIVKIGKYVANTPYAMSKEQVALFSKFYRDVYLKTFRSKYIDFNVEGRGISRKDILKKTSEKYRINNAKLIDPKNADDWENNRLRVDSAEAPSFKVTPYHQHFWKADYTLHIRPNYSFNVRIASNRTNRSESGNKENLYGRYLSDGATNIQVNGPEYFNIMPIWEWDKIPGTTSVDNKEDLLLDKFWGHLGDNAFAGGVSDQVYGATAYQLDYDNVLAKKAWFFFDDEIVCLGADIHSKDERNVTTTLNQTWLNGKVSSSVADIKTESPEQMNIAANGWLFHNGVAYVFPKPSQVNVSTATQTGSWYKINNSFGKAEVSGSVFKAWIDHGKQPEGADYAYIVLPGLKDAAALKKYNSPIEIVRNDKDVQAVFHKKLNLTQVVFYTAGTATVSGLEITVDKPSVLMVKSLKGAEKEVLVADPLQKETALKVSLKNAKNGVQKDLSITLPTGPYKGSTKSEKVSL</sequence>
<feature type="chain" id="PRO_5003258222" evidence="8">
    <location>
        <begin position="22"/>
        <end position="703"/>
    </location>
</feature>
<evidence type="ECO:0000259" key="10">
    <source>
        <dbReference type="Pfam" id="PF02884"/>
    </source>
</evidence>
<comment type="subunit">
    <text evidence="3">Monomer.</text>
</comment>
<name>F0S764_PSESL</name>
<dbReference type="RefSeq" id="WP_013634817.1">
    <property type="nucleotide sequence ID" value="NC_015177.1"/>
</dbReference>
<dbReference type="BRENDA" id="4.2.2.5">
    <property type="organism ID" value="16072"/>
</dbReference>
<dbReference type="InterPro" id="IPR054982">
    <property type="entry name" value="ChondaseAC"/>
</dbReference>
<dbReference type="AlphaFoldDB" id="F0S764"/>
<dbReference type="GO" id="GO:0030246">
    <property type="term" value="F:carbohydrate binding"/>
    <property type="evidence" value="ECO:0007669"/>
    <property type="project" value="InterPro"/>
</dbReference>
<dbReference type="InterPro" id="IPR011013">
    <property type="entry name" value="Gal_mutarotase_sf_dom"/>
</dbReference>
<dbReference type="OrthoDB" id="6394136at2"/>
<dbReference type="SUPFAM" id="SSF49863">
    <property type="entry name" value="Hyaluronate lyase-like, C-terminal domain"/>
    <property type="match status" value="1"/>
</dbReference>
<dbReference type="NCBIfam" id="NF043001">
    <property type="entry name" value="chondaseAC"/>
    <property type="match status" value="1"/>
</dbReference>
<evidence type="ECO:0000256" key="1">
    <source>
        <dbReference type="ARBA" id="ARBA00001913"/>
    </source>
</evidence>
<keyword evidence="4 8" id="KW-0732">Signal</keyword>
<evidence type="ECO:0000256" key="4">
    <source>
        <dbReference type="ARBA" id="ARBA00022729"/>
    </source>
</evidence>
<dbReference type="PANTHER" id="PTHR38481:SF1">
    <property type="entry name" value="HYALURONATE LYASE"/>
    <property type="match status" value="1"/>
</dbReference>
<feature type="active site" evidence="7">
    <location>
        <position position="234"/>
    </location>
</feature>
<comment type="cofactor">
    <cofactor evidence="1">
        <name>Ca(2+)</name>
        <dbReference type="ChEBI" id="CHEBI:29108"/>
    </cofactor>
</comment>
<dbReference type="Proteomes" id="UP000000310">
    <property type="component" value="Chromosome"/>
</dbReference>
<dbReference type="eggNOG" id="COG5492">
    <property type="taxonomic scope" value="Bacteria"/>
</dbReference>
<dbReference type="InterPro" id="IPR011071">
    <property type="entry name" value="Lyase_8-like_C"/>
</dbReference>
<evidence type="ECO:0000259" key="11">
    <source>
        <dbReference type="Pfam" id="PF08124"/>
    </source>
</evidence>
<dbReference type="Pfam" id="PF02278">
    <property type="entry name" value="Lyase_8"/>
    <property type="match status" value="1"/>
</dbReference>
<dbReference type="PANTHER" id="PTHR38481">
    <property type="entry name" value="HYALURONATE LYASE"/>
    <property type="match status" value="1"/>
</dbReference>
<protein>
    <submittedName>
        <fullName evidence="12">Polysaccharide lyase family 8</fullName>
        <ecNumber evidence="12">4.2.2.5</ecNumber>
    </submittedName>
</protein>
<dbReference type="Gene3D" id="1.50.10.100">
    <property type="entry name" value="Chondroitin AC/alginate lyase"/>
    <property type="match status" value="1"/>
</dbReference>
<dbReference type="GO" id="GO:0005975">
    <property type="term" value="P:carbohydrate metabolic process"/>
    <property type="evidence" value="ECO:0007669"/>
    <property type="project" value="InterPro"/>
</dbReference>
<dbReference type="InterPro" id="IPR003159">
    <property type="entry name" value="Lyase_8_central_dom"/>
</dbReference>
<accession>F0S764</accession>
<dbReference type="InterPro" id="IPR012970">
    <property type="entry name" value="Lyase_8_alpha_N"/>
</dbReference>
<dbReference type="SUPFAM" id="SSF74650">
    <property type="entry name" value="Galactose mutarotase-like"/>
    <property type="match status" value="1"/>
</dbReference>
<evidence type="ECO:0000256" key="6">
    <source>
        <dbReference type="ARBA" id="ARBA00023239"/>
    </source>
</evidence>
<feature type="active site" evidence="7">
    <location>
        <position position="288"/>
    </location>
</feature>
<dbReference type="InterPro" id="IPR014718">
    <property type="entry name" value="GH-type_carb-bd"/>
</dbReference>
<reference evidence="13" key="2">
    <citation type="submission" date="2011-02" db="EMBL/GenBank/DDBJ databases">
        <title>The complete genome of Pedobacter saltans DSM 12145.</title>
        <authorList>
            <consortium name="US DOE Joint Genome Institute (JGI-PGF)"/>
            <person name="Lucas S."/>
            <person name="Copeland A."/>
            <person name="Lapidus A."/>
            <person name="Bruce D."/>
            <person name="Goodwin L."/>
            <person name="Pitluck S."/>
            <person name="Kyrpides N."/>
            <person name="Mavromatis K."/>
            <person name="Pagani I."/>
            <person name="Ivanova N."/>
            <person name="Ovchinnikova G."/>
            <person name="Lu M."/>
            <person name="Detter J.C."/>
            <person name="Han C."/>
            <person name="Land M."/>
            <person name="Hauser L."/>
            <person name="Markowitz V."/>
            <person name="Cheng J.-F."/>
            <person name="Hugenholtz P."/>
            <person name="Woyke T."/>
            <person name="Wu D."/>
            <person name="Tindall B."/>
            <person name="Pomrenke H.G."/>
            <person name="Brambilla E."/>
            <person name="Klenk H.-P."/>
            <person name="Eisen J.A."/>
        </authorList>
    </citation>
    <scope>NUCLEOTIDE SEQUENCE [LARGE SCALE GENOMIC DNA]</scope>
    <source>
        <strain evidence="13">ATCC 51119 / DSM 12145 / JCM 21818 / LMG 10337 / NBRC 100064 / NCIMB 13643</strain>
    </source>
</reference>
<dbReference type="Gene3D" id="2.70.98.10">
    <property type="match status" value="1"/>
</dbReference>
<dbReference type="Pfam" id="PF02884">
    <property type="entry name" value="Lyase_8_C"/>
    <property type="match status" value="1"/>
</dbReference>
<gene>
    <name evidence="12" type="ordered locus">Pedsa_3808</name>
</gene>
<dbReference type="InterPro" id="IPR038970">
    <property type="entry name" value="Lyase_8"/>
</dbReference>
<feature type="domain" description="Polysaccharide lyase family 8 C-terminal" evidence="10">
    <location>
        <begin position="600"/>
        <end position="668"/>
    </location>
</feature>
<organism evidence="12 13">
    <name type="scientific">Pseudopedobacter saltans (strain ATCC 51119 / DSM 12145 / JCM 21818 / CCUG 39354 / LMG 10337 / NBRC 100064 / NCIMB 13643)</name>
    <name type="common">Pedobacter saltans</name>
    <dbReference type="NCBI Taxonomy" id="762903"/>
    <lineage>
        <taxon>Bacteria</taxon>
        <taxon>Pseudomonadati</taxon>
        <taxon>Bacteroidota</taxon>
        <taxon>Sphingobacteriia</taxon>
        <taxon>Sphingobacteriales</taxon>
        <taxon>Sphingobacteriaceae</taxon>
        <taxon>Pseudopedobacter</taxon>
    </lineage>
</organism>
<dbReference type="GO" id="GO:0005576">
    <property type="term" value="C:extracellular region"/>
    <property type="evidence" value="ECO:0007669"/>
    <property type="project" value="InterPro"/>
</dbReference>
<evidence type="ECO:0000256" key="2">
    <source>
        <dbReference type="ARBA" id="ARBA00006699"/>
    </source>
</evidence>
<evidence type="ECO:0000256" key="5">
    <source>
        <dbReference type="ARBA" id="ARBA00022837"/>
    </source>
</evidence>
<feature type="domain" description="Polysaccharide lyase family 8 central" evidence="9">
    <location>
        <begin position="340"/>
        <end position="586"/>
    </location>
</feature>
<evidence type="ECO:0000256" key="8">
    <source>
        <dbReference type="SAM" id="SignalP"/>
    </source>
</evidence>
<dbReference type="KEGG" id="psn:Pedsa_3808"/>
<feature type="active site" evidence="7">
    <location>
        <position position="225"/>
    </location>
</feature>
<dbReference type="EC" id="4.2.2.5" evidence="12"/>
<keyword evidence="5" id="KW-0106">Calcium</keyword>
<evidence type="ECO:0000259" key="9">
    <source>
        <dbReference type="Pfam" id="PF02278"/>
    </source>
</evidence>
<evidence type="ECO:0000313" key="13">
    <source>
        <dbReference type="Proteomes" id="UP000000310"/>
    </source>
</evidence>
<dbReference type="InterPro" id="IPR008929">
    <property type="entry name" value="Chondroitin_lyas"/>
</dbReference>
<dbReference type="EMBL" id="CP002545">
    <property type="protein sequence ID" value="ADY54337.1"/>
    <property type="molecule type" value="Genomic_DNA"/>
</dbReference>
<keyword evidence="6 12" id="KW-0456">Lyase</keyword>
<dbReference type="HOGENOM" id="CLU_004172_2_1_10"/>
<feature type="domain" description="Polysaccharide lyase 8 N-terminal alpha-helical" evidence="11">
    <location>
        <begin position="46"/>
        <end position="324"/>
    </location>
</feature>
<evidence type="ECO:0000256" key="7">
    <source>
        <dbReference type="PIRSR" id="PIRSR638970-1"/>
    </source>
</evidence>
<evidence type="ECO:0000313" key="12">
    <source>
        <dbReference type="EMBL" id="ADY54337.1"/>
    </source>
</evidence>
<dbReference type="CDD" id="cd01083">
    <property type="entry name" value="GAG_Lyase"/>
    <property type="match status" value="1"/>
</dbReference>
<dbReference type="Gene3D" id="2.60.220.10">
    <property type="entry name" value="Polysaccharide lyase family 8-like, C-terminal"/>
    <property type="match status" value="1"/>
</dbReference>
<feature type="signal peptide" evidence="8">
    <location>
        <begin position="1"/>
        <end position="21"/>
    </location>
</feature>
<reference evidence="12 13" key="1">
    <citation type="journal article" date="2011" name="Stand. Genomic Sci.">
        <title>Complete genome sequence of the gliding, heparinolytic Pedobacter saltans type strain (113).</title>
        <authorList>
            <person name="Liolios K."/>
            <person name="Sikorski J."/>
            <person name="Lu M."/>
            <person name="Nolan M."/>
            <person name="Lapidus A."/>
            <person name="Lucas S."/>
            <person name="Hammon N."/>
            <person name="Deshpande S."/>
            <person name="Cheng J.F."/>
            <person name="Tapia R."/>
            <person name="Han C."/>
            <person name="Goodwin L."/>
            <person name="Pitluck S."/>
            <person name="Huntemann M."/>
            <person name="Ivanova N."/>
            <person name="Pagani I."/>
            <person name="Mavromatis K."/>
            <person name="Ovchinikova G."/>
            <person name="Pati A."/>
            <person name="Chen A."/>
            <person name="Palaniappan K."/>
            <person name="Land M."/>
            <person name="Hauser L."/>
            <person name="Brambilla E.M."/>
            <person name="Kotsyurbenko O."/>
            <person name="Rohde M."/>
            <person name="Tindall B.J."/>
            <person name="Abt B."/>
            <person name="Goker M."/>
            <person name="Detter J.C."/>
            <person name="Woyke T."/>
            <person name="Bristow J."/>
            <person name="Eisen J.A."/>
            <person name="Markowitz V."/>
            <person name="Hugenholtz P."/>
            <person name="Klenk H.P."/>
            <person name="Kyrpides N.C."/>
        </authorList>
    </citation>
    <scope>NUCLEOTIDE SEQUENCE [LARGE SCALE GENOMIC DNA]</scope>
    <source>
        <strain evidence="13">ATCC 51119 / DSM 12145 / JCM 21818 / LMG 10337 / NBRC 100064 / NCIMB 13643</strain>
    </source>
</reference>
<dbReference type="InterPro" id="IPR004103">
    <property type="entry name" value="Lyase_8_C"/>
</dbReference>
<evidence type="ECO:0000256" key="3">
    <source>
        <dbReference type="ARBA" id="ARBA00011245"/>
    </source>
</evidence>